<evidence type="ECO:0000256" key="7">
    <source>
        <dbReference type="PIRSR" id="PIRSR001217-1"/>
    </source>
</evidence>
<keyword evidence="12" id="KW-1185">Reference proteome</keyword>
<evidence type="ECO:0000256" key="4">
    <source>
        <dbReference type="ARBA" id="ARBA00022801"/>
    </source>
</evidence>
<evidence type="ECO:0000256" key="8">
    <source>
        <dbReference type="SAM" id="MobiDB-lite"/>
    </source>
</evidence>
<feature type="transmembrane region" description="Helical" evidence="9">
    <location>
        <begin position="12"/>
        <end position="32"/>
    </location>
</feature>
<dbReference type="GO" id="GO:0006465">
    <property type="term" value="P:signal peptide processing"/>
    <property type="evidence" value="ECO:0007669"/>
    <property type="project" value="InterPro"/>
</dbReference>
<dbReference type="Proteomes" id="UP001438707">
    <property type="component" value="Unassembled WGS sequence"/>
</dbReference>
<dbReference type="Gene3D" id="3.90.226.10">
    <property type="entry name" value="2-enoyl-CoA Hydratase, Chain A, domain 1"/>
    <property type="match status" value="3"/>
</dbReference>
<dbReference type="GO" id="GO:0016020">
    <property type="term" value="C:membrane"/>
    <property type="evidence" value="ECO:0007669"/>
    <property type="project" value="UniProtKB-SubCell"/>
</dbReference>
<dbReference type="PANTHER" id="PTHR33209:SF1">
    <property type="entry name" value="PEPTIDASE S49 DOMAIN-CONTAINING PROTEIN"/>
    <property type="match status" value="1"/>
</dbReference>
<evidence type="ECO:0000256" key="9">
    <source>
        <dbReference type="SAM" id="Phobius"/>
    </source>
</evidence>
<keyword evidence="9" id="KW-0812">Transmembrane</keyword>
<comment type="similarity">
    <text evidence="2">Belongs to the peptidase S49 family.</text>
</comment>
<evidence type="ECO:0000259" key="10">
    <source>
        <dbReference type="Pfam" id="PF01343"/>
    </source>
</evidence>
<keyword evidence="3" id="KW-0645">Protease</keyword>
<proteinExistence type="inferred from homology"/>
<feature type="region of interest" description="Disordered" evidence="8">
    <location>
        <begin position="284"/>
        <end position="309"/>
    </location>
</feature>
<dbReference type="PANTHER" id="PTHR33209">
    <property type="entry name" value="PROTEASE 4"/>
    <property type="match status" value="1"/>
</dbReference>
<dbReference type="GO" id="GO:0008236">
    <property type="term" value="F:serine-type peptidase activity"/>
    <property type="evidence" value="ECO:0007669"/>
    <property type="project" value="UniProtKB-KW"/>
</dbReference>
<reference evidence="11 12" key="1">
    <citation type="journal article" date="2024" name="Nat. Commun.">
        <title>Phylogenomics reveals the evolutionary origins of lichenization in chlorophyte algae.</title>
        <authorList>
            <person name="Puginier C."/>
            <person name="Libourel C."/>
            <person name="Otte J."/>
            <person name="Skaloud P."/>
            <person name="Haon M."/>
            <person name="Grisel S."/>
            <person name="Petersen M."/>
            <person name="Berrin J.G."/>
            <person name="Delaux P.M."/>
            <person name="Dal Grande F."/>
            <person name="Keller J."/>
        </authorList>
    </citation>
    <scope>NUCLEOTIDE SEQUENCE [LARGE SCALE GENOMIC DNA]</scope>
    <source>
        <strain evidence="11 12">SAG 2145</strain>
    </source>
</reference>
<dbReference type="AlphaFoldDB" id="A0AAW1RX26"/>
<comment type="subcellular location">
    <subcellularLocation>
        <location evidence="1">Membrane</location>
    </subcellularLocation>
</comment>
<evidence type="ECO:0000256" key="5">
    <source>
        <dbReference type="ARBA" id="ARBA00022825"/>
    </source>
</evidence>
<evidence type="ECO:0000313" key="11">
    <source>
        <dbReference type="EMBL" id="KAK9837936.1"/>
    </source>
</evidence>
<dbReference type="NCBIfam" id="TIGR00705">
    <property type="entry name" value="SppA_67K"/>
    <property type="match status" value="1"/>
</dbReference>
<dbReference type="InterPro" id="IPR029045">
    <property type="entry name" value="ClpP/crotonase-like_dom_sf"/>
</dbReference>
<dbReference type="NCBIfam" id="TIGR00706">
    <property type="entry name" value="SppA_dom"/>
    <property type="match status" value="1"/>
</dbReference>
<gene>
    <name evidence="11" type="ORF">WJX74_008132</name>
</gene>
<evidence type="ECO:0000256" key="6">
    <source>
        <dbReference type="ARBA" id="ARBA00023136"/>
    </source>
</evidence>
<feature type="domain" description="Peptidase S49" evidence="10">
    <location>
        <begin position="413"/>
        <end position="563"/>
    </location>
</feature>
<dbReference type="CDD" id="cd07023">
    <property type="entry name" value="S49_Sppa_N_C"/>
    <property type="match status" value="1"/>
</dbReference>
<dbReference type="InterPro" id="IPR004635">
    <property type="entry name" value="Pept_S49_SppA"/>
</dbReference>
<evidence type="ECO:0000256" key="3">
    <source>
        <dbReference type="ARBA" id="ARBA00022670"/>
    </source>
</evidence>
<feature type="active site" description="Nucleophile" evidence="7">
    <location>
        <position position="430"/>
    </location>
</feature>
<dbReference type="InterPro" id="IPR002142">
    <property type="entry name" value="Peptidase_S49"/>
</dbReference>
<evidence type="ECO:0000256" key="1">
    <source>
        <dbReference type="ARBA" id="ARBA00004370"/>
    </source>
</evidence>
<name>A0AAW1RX26_9CHLO</name>
<dbReference type="InterPro" id="IPR047217">
    <property type="entry name" value="S49_SppA_67K_type_N"/>
</dbReference>
<keyword evidence="4" id="KW-0378">Hydrolase</keyword>
<dbReference type="EMBL" id="JALJOS010000006">
    <property type="protein sequence ID" value="KAK9837936.1"/>
    <property type="molecule type" value="Genomic_DNA"/>
</dbReference>
<keyword evidence="9" id="KW-1133">Transmembrane helix</keyword>
<sequence>MALRGAGRIVRGTLAVVGGLTLGAGVLSYAAVQSQPSFRGFGGGPSKLPKEFLLELDFEDLDLVEKSSPLNAVNQALGRSRGQVEVRQVVNALQGGADDQRVKGVLALIGGTQQFTGLAQVQEIRKAMQEFRSKSSAPTIAYSDAFGEGGLNDTVSYYMASSFHKIYMMPSGLLSTTGLSTSSFFLRHLLDRFHVEPLFYARGKYKNVVNTFTESGFTPEHREATEGILKGFTTQMIQDIANDRGLSPKQVRAAIDASPLKCPEAVDRGLIDRGLYRDQVINSLARQDPPPKDPAPNAAGIGPPKQETDKLEHLPRVGVKRYIMHQDRQKAKVAKKAGAGPQVAVIMACGGIVKGKGTIGGFNDPQEVASVPMCKVLGDARNNDNVKAVVLRIDSPGGSAVASDAICREVKRLRESGKPVIVSMGNIAASGGYYIAAPATKILAEPGTITGSIGVVFGKLNVGGLLRDYGIQPEVIAEGQNANSVSPFSSFSKEQVRHLDGIVDWVYDGFLDIVSTHRKLPREEVLKVAQGRIWTGADALGKGLVDQLGGLDEAIHLAKAEAGFSAEELDRVRVVDYPRPQSLARTLMDNWKTMQATSGSVPGSALMLVAAALGMQSSGSSGADMVLQAVKGSPGSDQLLEGLQQVASTSASPQMRTDFSLRGR</sequence>
<dbReference type="InterPro" id="IPR004634">
    <property type="entry name" value="Pept_S49_pIV"/>
</dbReference>
<keyword evidence="6 9" id="KW-0472">Membrane</keyword>
<feature type="domain" description="Peptidase S49" evidence="10">
    <location>
        <begin position="151"/>
        <end position="286"/>
    </location>
</feature>
<evidence type="ECO:0000313" key="12">
    <source>
        <dbReference type="Proteomes" id="UP001438707"/>
    </source>
</evidence>
<dbReference type="Pfam" id="PF01343">
    <property type="entry name" value="Peptidase_S49"/>
    <property type="match status" value="2"/>
</dbReference>
<comment type="caution">
    <text evidence="11">The sequence shown here is derived from an EMBL/GenBank/DDBJ whole genome shotgun (WGS) entry which is preliminary data.</text>
</comment>
<dbReference type="Gene3D" id="6.20.330.10">
    <property type="match status" value="1"/>
</dbReference>
<organism evidence="11 12">
    <name type="scientific">Apatococcus lobatus</name>
    <dbReference type="NCBI Taxonomy" id="904363"/>
    <lineage>
        <taxon>Eukaryota</taxon>
        <taxon>Viridiplantae</taxon>
        <taxon>Chlorophyta</taxon>
        <taxon>core chlorophytes</taxon>
        <taxon>Trebouxiophyceae</taxon>
        <taxon>Chlorellales</taxon>
        <taxon>Chlorellaceae</taxon>
        <taxon>Apatococcus</taxon>
    </lineage>
</organism>
<evidence type="ECO:0000256" key="2">
    <source>
        <dbReference type="ARBA" id="ARBA00008683"/>
    </source>
</evidence>
<accession>A0AAW1RX26</accession>
<protein>
    <recommendedName>
        <fullName evidence="10">Peptidase S49 domain-containing protein</fullName>
    </recommendedName>
</protein>
<dbReference type="InterPro" id="IPR047272">
    <property type="entry name" value="S49_SppA_C"/>
</dbReference>
<dbReference type="SUPFAM" id="SSF52096">
    <property type="entry name" value="ClpP/crotonase"/>
    <property type="match status" value="2"/>
</dbReference>
<dbReference type="CDD" id="cd07018">
    <property type="entry name" value="S49_SppA_67K_type"/>
    <property type="match status" value="1"/>
</dbReference>
<dbReference type="PIRSF" id="PIRSF001217">
    <property type="entry name" value="Protease_4_SppA"/>
    <property type="match status" value="1"/>
</dbReference>
<keyword evidence="5" id="KW-0720">Serine protease</keyword>
<feature type="active site" description="Proton donor/acceptor" evidence="7">
    <location>
        <position position="206"/>
    </location>
</feature>